<dbReference type="SUPFAM" id="SSF56784">
    <property type="entry name" value="HAD-like"/>
    <property type="match status" value="1"/>
</dbReference>
<name>A0A7W6G7E4_9SPHN</name>
<protein>
    <submittedName>
        <fullName evidence="2">FkbH-like protein</fullName>
    </submittedName>
</protein>
<feature type="domain" description="BF1531-like N-terminal" evidence="1">
    <location>
        <begin position="78"/>
        <end position="268"/>
    </location>
</feature>
<dbReference type="InterPro" id="IPR010033">
    <property type="entry name" value="HAD_SF_ppase_IIIC"/>
</dbReference>
<evidence type="ECO:0000313" key="3">
    <source>
        <dbReference type="Proteomes" id="UP000548867"/>
    </source>
</evidence>
<dbReference type="InterPro" id="IPR023214">
    <property type="entry name" value="HAD_sf"/>
</dbReference>
<dbReference type="Gene3D" id="3.40.50.1110">
    <property type="entry name" value="SGNH hydrolase"/>
    <property type="match status" value="1"/>
</dbReference>
<organism evidence="2 3">
    <name type="scientific">Novosphingobium sediminicola</name>
    <dbReference type="NCBI Taxonomy" id="563162"/>
    <lineage>
        <taxon>Bacteria</taxon>
        <taxon>Pseudomonadati</taxon>
        <taxon>Pseudomonadota</taxon>
        <taxon>Alphaproteobacteria</taxon>
        <taxon>Sphingomonadales</taxon>
        <taxon>Sphingomonadaceae</taxon>
        <taxon>Novosphingobium</taxon>
    </lineage>
</organism>
<dbReference type="Proteomes" id="UP000548867">
    <property type="component" value="Unassembled WGS sequence"/>
</dbReference>
<dbReference type="GO" id="GO:0016788">
    <property type="term" value="F:hydrolase activity, acting on ester bonds"/>
    <property type="evidence" value="ECO:0007669"/>
    <property type="project" value="UniProtKB-ARBA"/>
</dbReference>
<gene>
    <name evidence="2" type="ORF">GGR38_003780</name>
</gene>
<evidence type="ECO:0000313" key="2">
    <source>
        <dbReference type="EMBL" id="MBB3956814.1"/>
    </source>
</evidence>
<comment type="caution">
    <text evidence="2">The sequence shown here is derived from an EMBL/GenBank/DDBJ whole genome shotgun (WGS) entry which is preliminary data.</text>
</comment>
<dbReference type="Gene3D" id="3.40.50.1000">
    <property type="entry name" value="HAD superfamily/HAD-like"/>
    <property type="match status" value="1"/>
</dbReference>
<dbReference type="NCBIfam" id="TIGR01681">
    <property type="entry name" value="HAD-SF-IIIC"/>
    <property type="match status" value="1"/>
</dbReference>
<dbReference type="InterPro" id="IPR010037">
    <property type="entry name" value="FkbH_domain"/>
</dbReference>
<proteinExistence type="predicted"/>
<accession>A0A7W6G7E4</accession>
<evidence type="ECO:0000259" key="1">
    <source>
        <dbReference type="Pfam" id="PF21211"/>
    </source>
</evidence>
<dbReference type="AlphaFoldDB" id="A0A7W6G7E4"/>
<reference evidence="2 3" key="1">
    <citation type="submission" date="2020-08" db="EMBL/GenBank/DDBJ databases">
        <title>Genomic Encyclopedia of Type Strains, Phase IV (KMG-IV): sequencing the most valuable type-strain genomes for metagenomic binning, comparative biology and taxonomic classification.</title>
        <authorList>
            <person name="Goeker M."/>
        </authorList>
    </citation>
    <scope>NUCLEOTIDE SEQUENCE [LARGE SCALE GENOMIC DNA]</scope>
    <source>
        <strain evidence="2 3">DSM 27057</strain>
    </source>
</reference>
<keyword evidence="3" id="KW-1185">Reference proteome</keyword>
<dbReference type="EMBL" id="JACIDX010000016">
    <property type="protein sequence ID" value="MBB3956814.1"/>
    <property type="molecule type" value="Genomic_DNA"/>
</dbReference>
<sequence length="645" mass="70871">MTGMASFGVEIGLEWLLPCPDDFRSRVEGLLTSAARGADLRALSCYGLGPNQLNRLAKVVDGFQHQGSDLSPLSPFRLGVMGSGTLDLLVPQLVGSALRHGINLKCVSAPFGQIAQQAFDPASTLNKGHCDAVLLALGHRDLPLSQAGETEGYDSVAASLDFVRGLRNALREHGGAVVIVQTLPEPNEPLFGHFDARHSASLLARVRAFNQALIAEIADSVDILLDVAAIAHTVGTGNWFSLAEWNLAKLPVSMACQPLYADHVARVIGAMRGQARRCLVLDLDNTLWSGIIGDDGLDGIRLGQGDPVGEAHLAVQHYALALYHRGVVLAVCSKNEEGTARQVFREHPDMILREEHIAVFQANWSDKASNIRAIAQELSLGLSSFVFLDDNPAERAAVRQHLPEVAVPELPEDSSFYTRVLAAAGYFEAIGFSAEDAARTAFYRDNARRVQLQEASDDLDSYLASLDMEIHFAPFDSVGRERIVQLINKSNQFNLTTRRYTVVEVDAMIKDPAHATLQVRLKDRFGDNGMISTIVLREDPLSGAPDTWQIDLWLMSCRVLGRRVEDAVLNEMCRLARARGIRWLEGIYIPSDRNMMVRDHYARLGFEALGAQETGETRWRWATDKLRPEAPMRILNGQSVGSRLD</sequence>
<dbReference type="NCBIfam" id="TIGR01686">
    <property type="entry name" value="FkbH"/>
    <property type="match status" value="1"/>
</dbReference>
<dbReference type="Pfam" id="PF21211">
    <property type="entry name" value="FkbH_N"/>
    <property type="match status" value="1"/>
</dbReference>
<dbReference type="InterPro" id="IPR036412">
    <property type="entry name" value="HAD-like_sf"/>
</dbReference>
<dbReference type="InterPro" id="IPR036514">
    <property type="entry name" value="SGNH_hydro_sf"/>
</dbReference>
<dbReference type="InterPro" id="IPR049369">
    <property type="entry name" value="BF1531-like_N"/>
</dbReference>